<keyword evidence="1" id="KW-0812">Transmembrane</keyword>
<dbReference type="PROSITE" id="PS50883">
    <property type="entry name" value="EAL"/>
    <property type="match status" value="1"/>
</dbReference>
<dbReference type="RefSeq" id="WP_109603033.1">
    <property type="nucleotide sequence ID" value="NZ_BONA01000110.1"/>
</dbReference>
<evidence type="ECO:0000256" key="1">
    <source>
        <dbReference type="SAM" id="Phobius"/>
    </source>
</evidence>
<dbReference type="Proteomes" id="UP000245697">
    <property type="component" value="Unassembled WGS sequence"/>
</dbReference>
<dbReference type="PANTHER" id="PTHR44757:SF2">
    <property type="entry name" value="BIOFILM ARCHITECTURE MAINTENANCE PROTEIN MBAA"/>
    <property type="match status" value="1"/>
</dbReference>
<dbReference type="InterPro" id="IPR043128">
    <property type="entry name" value="Rev_trsase/Diguanyl_cyclase"/>
</dbReference>
<proteinExistence type="predicted"/>
<feature type="transmembrane region" description="Helical" evidence="1">
    <location>
        <begin position="92"/>
        <end position="111"/>
    </location>
</feature>
<dbReference type="OrthoDB" id="3274397at2"/>
<feature type="transmembrane region" description="Helical" evidence="1">
    <location>
        <begin position="287"/>
        <end position="305"/>
    </location>
</feature>
<evidence type="ECO:0000259" key="3">
    <source>
        <dbReference type="PROSITE" id="PS50887"/>
    </source>
</evidence>
<dbReference type="Pfam" id="PF00563">
    <property type="entry name" value="EAL"/>
    <property type="match status" value="1"/>
</dbReference>
<feature type="transmembrane region" description="Helical" evidence="1">
    <location>
        <begin position="218"/>
        <end position="236"/>
    </location>
</feature>
<dbReference type="PROSITE" id="PS50887">
    <property type="entry name" value="GGDEF"/>
    <property type="match status" value="1"/>
</dbReference>
<dbReference type="NCBIfam" id="TIGR00254">
    <property type="entry name" value="GGDEF"/>
    <property type="match status" value="1"/>
</dbReference>
<keyword evidence="1" id="KW-0472">Membrane</keyword>
<keyword evidence="1" id="KW-1133">Transmembrane helix</keyword>
<feature type="transmembrane region" description="Helical" evidence="1">
    <location>
        <begin position="188"/>
        <end position="206"/>
    </location>
</feature>
<gene>
    <name evidence="4" type="ORF">BC793_1478</name>
</gene>
<dbReference type="SUPFAM" id="SSF55073">
    <property type="entry name" value="Nucleotide cyclase"/>
    <property type="match status" value="1"/>
</dbReference>
<dbReference type="Pfam" id="PF00990">
    <property type="entry name" value="GGDEF"/>
    <property type="match status" value="1"/>
</dbReference>
<dbReference type="Gene3D" id="3.20.20.450">
    <property type="entry name" value="EAL domain"/>
    <property type="match status" value="1"/>
</dbReference>
<keyword evidence="5" id="KW-1185">Reference proteome</keyword>
<feature type="domain" description="EAL" evidence="2">
    <location>
        <begin position="501"/>
        <end position="756"/>
    </location>
</feature>
<name>A0A316EH50_9ACTN</name>
<feature type="domain" description="GGDEF" evidence="3">
    <location>
        <begin position="361"/>
        <end position="492"/>
    </location>
</feature>
<dbReference type="SUPFAM" id="SSF141868">
    <property type="entry name" value="EAL domain-like"/>
    <property type="match status" value="1"/>
</dbReference>
<dbReference type="InterPro" id="IPR029787">
    <property type="entry name" value="Nucleotide_cyclase"/>
</dbReference>
<dbReference type="CDD" id="cd01949">
    <property type="entry name" value="GGDEF"/>
    <property type="match status" value="1"/>
</dbReference>
<feature type="transmembrane region" description="Helical" evidence="1">
    <location>
        <begin position="59"/>
        <end position="80"/>
    </location>
</feature>
<evidence type="ECO:0000313" key="4">
    <source>
        <dbReference type="EMBL" id="PWK29094.1"/>
    </source>
</evidence>
<dbReference type="InterPro" id="IPR035919">
    <property type="entry name" value="EAL_sf"/>
</dbReference>
<dbReference type="PANTHER" id="PTHR44757">
    <property type="entry name" value="DIGUANYLATE CYCLASE DGCP"/>
    <property type="match status" value="1"/>
</dbReference>
<dbReference type="InterPro" id="IPR000160">
    <property type="entry name" value="GGDEF_dom"/>
</dbReference>
<dbReference type="SMART" id="SM00052">
    <property type="entry name" value="EAL"/>
    <property type="match status" value="1"/>
</dbReference>
<dbReference type="InterPro" id="IPR052155">
    <property type="entry name" value="Biofilm_reg_signaling"/>
</dbReference>
<evidence type="ECO:0000313" key="5">
    <source>
        <dbReference type="Proteomes" id="UP000245697"/>
    </source>
</evidence>
<dbReference type="CDD" id="cd01948">
    <property type="entry name" value="EAL"/>
    <property type="match status" value="1"/>
</dbReference>
<sequence>MRPAEAYARHAWLVAAAAIALLAPHLGAAGQQCAYALVGLGSAVCILAGVRLHRPAHPAGWMLLAAGLICGAAANTVWAVHVSVSGSPALSAVDGVYFAMYPLLAAGLAVLPERAAGSSRWAGMAEAGIVTCTGATLAWAGLYDPYIVDADGAYTFSGATAYPLLDLLLVAMAVRLLVVQRRLRHTHVLLLAMTVLLTAADIPHFLSVAGGGSWSGTGWSVTAWLIGFALPGVAALHPGSAAHPAEPDPIAGSWRTAVVHGLLVLVGPAATGYALLEDADEGQLDLYDVGVPLTATVLVALLLVVRMTNSQRQLQRHATSLAGALDEQAALQESLRHLAEHDVLTDLPNRRVLEARIASGDPYGLVMLDLDGFQDVNDRLGHRAGDELLVLIAQRLHTVLGPGDLLARTGGDEFAVLVAASDEQVLEVRAHAAAEVLRLPIVVCGYTLHLTASVGVRGPGDTAEGEHLFGDADMALTAAKTAGKNCVIWYDRTLRRRQSERIETVAKLRLALDADEFAVHYQPIVDLGTFRTVAVEALVRWLPPGEAPIGPDRFIPASEESGLIIALGEWVLRRACSEAAAWHREHGVTLTVNVSPRQLTDDTFTAKVRRILADSGLPATALALEITEGILIGAGTGSAQALAHLEALRADGVRIAIDDFGTGYSSLGYLRDLPVDILKIDRSLMPAGEDDHRQIALVRTVVDLARSLSLTTVAEGVETAFHATLLQELGCDRGQGYHFARPMPATNLTAGQFGQVPIREVSQSPF</sequence>
<reference evidence="4 5" key="1">
    <citation type="submission" date="2018-05" db="EMBL/GenBank/DDBJ databases">
        <title>Genomic Encyclopedia of Archaeal and Bacterial Type Strains, Phase II (KMG-II): from individual species to whole genera.</title>
        <authorList>
            <person name="Goeker M."/>
        </authorList>
    </citation>
    <scope>NUCLEOTIDE SEQUENCE [LARGE SCALE GENOMIC DNA]</scope>
    <source>
        <strain evidence="4 5">DSM 45184</strain>
    </source>
</reference>
<feature type="transmembrane region" description="Helical" evidence="1">
    <location>
        <begin position="123"/>
        <end position="142"/>
    </location>
</feature>
<feature type="transmembrane region" description="Helical" evidence="1">
    <location>
        <begin position="257"/>
        <end position="275"/>
    </location>
</feature>
<organism evidence="4 5">
    <name type="scientific">Actinoplanes xinjiangensis</name>
    <dbReference type="NCBI Taxonomy" id="512350"/>
    <lineage>
        <taxon>Bacteria</taxon>
        <taxon>Bacillati</taxon>
        <taxon>Actinomycetota</taxon>
        <taxon>Actinomycetes</taxon>
        <taxon>Micromonosporales</taxon>
        <taxon>Micromonosporaceae</taxon>
        <taxon>Actinoplanes</taxon>
    </lineage>
</organism>
<comment type="caution">
    <text evidence="4">The sequence shown here is derived from an EMBL/GenBank/DDBJ whole genome shotgun (WGS) entry which is preliminary data.</text>
</comment>
<dbReference type="SMART" id="SM00267">
    <property type="entry name" value="GGDEF"/>
    <property type="match status" value="1"/>
</dbReference>
<feature type="transmembrane region" description="Helical" evidence="1">
    <location>
        <begin position="12"/>
        <end position="28"/>
    </location>
</feature>
<feature type="transmembrane region" description="Helical" evidence="1">
    <location>
        <begin position="154"/>
        <end position="176"/>
    </location>
</feature>
<dbReference type="InterPro" id="IPR001633">
    <property type="entry name" value="EAL_dom"/>
</dbReference>
<feature type="transmembrane region" description="Helical" evidence="1">
    <location>
        <begin position="34"/>
        <end position="52"/>
    </location>
</feature>
<protein>
    <submittedName>
        <fullName evidence="4">Diguanylate cyclase (GGDEF)-like protein</fullName>
    </submittedName>
</protein>
<evidence type="ECO:0000259" key="2">
    <source>
        <dbReference type="PROSITE" id="PS50883"/>
    </source>
</evidence>
<dbReference type="EMBL" id="QGGR01000047">
    <property type="protein sequence ID" value="PWK29094.1"/>
    <property type="molecule type" value="Genomic_DNA"/>
</dbReference>
<accession>A0A316EH50</accession>
<dbReference type="Gene3D" id="3.30.70.270">
    <property type="match status" value="1"/>
</dbReference>
<dbReference type="AlphaFoldDB" id="A0A316EH50"/>